<keyword evidence="1" id="KW-1133">Transmembrane helix</keyword>
<feature type="transmembrane region" description="Helical" evidence="1">
    <location>
        <begin position="113"/>
        <end position="134"/>
    </location>
</feature>
<organism evidence="2 3">
    <name type="scientific">Bacteriovorax antarcticus</name>
    <dbReference type="NCBI Taxonomy" id="3088717"/>
    <lineage>
        <taxon>Bacteria</taxon>
        <taxon>Pseudomonadati</taxon>
        <taxon>Bdellovibrionota</taxon>
        <taxon>Bacteriovoracia</taxon>
        <taxon>Bacteriovoracales</taxon>
        <taxon>Bacteriovoracaceae</taxon>
        <taxon>Bacteriovorax</taxon>
    </lineage>
</organism>
<evidence type="ECO:0000313" key="3">
    <source>
        <dbReference type="Proteomes" id="UP001302274"/>
    </source>
</evidence>
<dbReference type="Proteomes" id="UP001302274">
    <property type="component" value="Unassembled WGS sequence"/>
</dbReference>
<protein>
    <submittedName>
        <fullName evidence="2">Uncharacterized protein</fullName>
    </submittedName>
</protein>
<feature type="transmembrane region" description="Helical" evidence="1">
    <location>
        <begin position="12"/>
        <end position="34"/>
    </location>
</feature>
<dbReference type="RefSeq" id="WP_323577929.1">
    <property type="nucleotide sequence ID" value="NZ_JAYGJQ010000002.1"/>
</dbReference>
<comment type="caution">
    <text evidence="2">The sequence shown here is derived from an EMBL/GenBank/DDBJ whole genome shotgun (WGS) entry which is preliminary data.</text>
</comment>
<keyword evidence="1" id="KW-0812">Transmembrane</keyword>
<evidence type="ECO:0000313" key="2">
    <source>
        <dbReference type="EMBL" id="MEA9357776.1"/>
    </source>
</evidence>
<sequence length="135" mass="15490">MTELTLSTNQAAVLYGIVSAITGLAFLLCVIFTIKLKLQKRALVLKQKVYIGFACCILIATLELIKIYLELRNDDILYIAVFLPFWTIFFIETVRFILDLITPFDFWSQKMPYGSLTLILIGIVYIFDGITMMFI</sequence>
<accession>A0ABU5VXJ0</accession>
<evidence type="ECO:0000256" key="1">
    <source>
        <dbReference type="SAM" id="Phobius"/>
    </source>
</evidence>
<keyword evidence="1" id="KW-0472">Membrane</keyword>
<feature type="transmembrane region" description="Helical" evidence="1">
    <location>
        <begin position="49"/>
        <end position="69"/>
    </location>
</feature>
<name>A0ABU5VXJ0_9BACT</name>
<dbReference type="EMBL" id="JAYGJQ010000002">
    <property type="protein sequence ID" value="MEA9357776.1"/>
    <property type="molecule type" value="Genomic_DNA"/>
</dbReference>
<keyword evidence="3" id="KW-1185">Reference proteome</keyword>
<proteinExistence type="predicted"/>
<feature type="transmembrane region" description="Helical" evidence="1">
    <location>
        <begin position="76"/>
        <end position="98"/>
    </location>
</feature>
<gene>
    <name evidence="2" type="ORF">SHI21_16210</name>
</gene>
<reference evidence="2 3" key="1">
    <citation type="submission" date="2023-11" db="EMBL/GenBank/DDBJ databases">
        <title>A Novel Polar Bacteriovorax (B. antarcticus) Isolated from the Biocrust in Antarctica.</title>
        <authorList>
            <person name="Mun W."/>
            <person name="Choi S.Y."/>
            <person name="Mitchell R.J."/>
        </authorList>
    </citation>
    <scope>NUCLEOTIDE SEQUENCE [LARGE SCALE GENOMIC DNA]</scope>
    <source>
        <strain evidence="2 3">PP10</strain>
    </source>
</reference>